<dbReference type="EMBL" id="JAACJM010000036">
    <property type="protein sequence ID" value="KAF5362954.1"/>
    <property type="molecule type" value="Genomic_DNA"/>
</dbReference>
<evidence type="ECO:0000313" key="3">
    <source>
        <dbReference type="Proteomes" id="UP000559256"/>
    </source>
</evidence>
<feature type="chain" id="PRO_5034541953" evidence="1">
    <location>
        <begin position="25"/>
        <end position="136"/>
    </location>
</feature>
<gene>
    <name evidence="2" type="ORF">D9758_007147</name>
</gene>
<comment type="caution">
    <text evidence="2">The sequence shown here is derived from an EMBL/GenBank/DDBJ whole genome shotgun (WGS) entry which is preliminary data.</text>
</comment>
<name>A0A8H5GDL8_9AGAR</name>
<accession>A0A8H5GDL8</accession>
<protein>
    <submittedName>
        <fullName evidence="2">Uncharacterized protein</fullName>
    </submittedName>
</protein>
<proteinExistence type="predicted"/>
<keyword evidence="1" id="KW-0732">Signal</keyword>
<dbReference type="Proteomes" id="UP000559256">
    <property type="component" value="Unassembled WGS sequence"/>
</dbReference>
<reference evidence="2 3" key="1">
    <citation type="journal article" date="2020" name="ISME J.">
        <title>Uncovering the hidden diversity of litter-decomposition mechanisms in mushroom-forming fungi.</title>
        <authorList>
            <person name="Floudas D."/>
            <person name="Bentzer J."/>
            <person name="Ahren D."/>
            <person name="Johansson T."/>
            <person name="Persson P."/>
            <person name="Tunlid A."/>
        </authorList>
    </citation>
    <scope>NUCLEOTIDE SEQUENCE [LARGE SCALE GENOMIC DNA]</scope>
    <source>
        <strain evidence="2 3">CBS 291.85</strain>
    </source>
</reference>
<dbReference type="AlphaFoldDB" id="A0A8H5GDL8"/>
<evidence type="ECO:0000313" key="2">
    <source>
        <dbReference type="EMBL" id="KAF5362954.1"/>
    </source>
</evidence>
<organism evidence="2 3">
    <name type="scientific">Tetrapyrgos nigripes</name>
    <dbReference type="NCBI Taxonomy" id="182062"/>
    <lineage>
        <taxon>Eukaryota</taxon>
        <taxon>Fungi</taxon>
        <taxon>Dikarya</taxon>
        <taxon>Basidiomycota</taxon>
        <taxon>Agaricomycotina</taxon>
        <taxon>Agaricomycetes</taxon>
        <taxon>Agaricomycetidae</taxon>
        <taxon>Agaricales</taxon>
        <taxon>Marasmiineae</taxon>
        <taxon>Marasmiaceae</taxon>
        <taxon>Tetrapyrgos</taxon>
    </lineage>
</organism>
<evidence type="ECO:0000256" key="1">
    <source>
        <dbReference type="SAM" id="SignalP"/>
    </source>
</evidence>
<keyword evidence="3" id="KW-1185">Reference proteome</keyword>
<feature type="signal peptide" evidence="1">
    <location>
        <begin position="1"/>
        <end position="24"/>
    </location>
</feature>
<sequence length="136" mass="14419">MKSSSSTLVNLFLALSAVSIGAFAVSVCQDPEDITLPLSRVPAGGATWVVGTQENVTWFGCSSLPEANTARITLGDQDGASYDKNVLVPDFDFFTHPDFALVTVPDVPDGGDYFIAIWGDDGDANFNPSFNIVHSS</sequence>